<sequence>MDYLALVTKTADGYAGNVPELQTILATEDTLDALKTTLAEAVALYLLDAPNAPAPVAQRLSDLSELVQEDYAELDVTLLRVTPAPVNPVSLQVARVIDESGLSYRELARRLGTGHAALFRLANPFYWGHSLAMLRRLAEALGAHLDVNLTSNVGRPVAPGEAQAV</sequence>
<keyword evidence="2" id="KW-1185">Reference proteome</keyword>
<name>A0ABY5YK67_9DEIO</name>
<dbReference type="Gene3D" id="1.10.260.40">
    <property type="entry name" value="lambda repressor-like DNA-binding domains"/>
    <property type="match status" value="1"/>
</dbReference>
<dbReference type="EMBL" id="CP104213">
    <property type="protein sequence ID" value="UWX64732.1"/>
    <property type="molecule type" value="Genomic_DNA"/>
</dbReference>
<dbReference type="InterPro" id="IPR035069">
    <property type="entry name" value="TTHA1013/TTHA0281-like"/>
</dbReference>
<organism evidence="1 2">
    <name type="scientific">Deinococcus rubellus</name>
    <dbReference type="NCBI Taxonomy" id="1889240"/>
    <lineage>
        <taxon>Bacteria</taxon>
        <taxon>Thermotogati</taxon>
        <taxon>Deinococcota</taxon>
        <taxon>Deinococci</taxon>
        <taxon>Deinococcales</taxon>
        <taxon>Deinococcaceae</taxon>
        <taxon>Deinococcus</taxon>
    </lineage>
</organism>
<reference evidence="1" key="1">
    <citation type="submission" date="2022-09" db="EMBL/GenBank/DDBJ databases">
        <title>genome sequence of Deinococcus rubellus.</title>
        <authorList>
            <person name="Srinivasan S."/>
        </authorList>
    </citation>
    <scope>NUCLEOTIDE SEQUENCE</scope>
    <source>
        <strain evidence="1">Ant6</strain>
    </source>
</reference>
<dbReference type="InterPro" id="IPR001387">
    <property type="entry name" value="Cro/C1-type_HTH"/>
</dbReference>
<dbReference type="InterPro" id="IPR010982">
    <property type="entry name" value="Lambda_DNA-bd_dom_sf"/>
</dbReference>
<dbReference type="RefSeq" id="WP_260560993.1">
    <property type="nucleotide sequence ID" value="NZ_BAABEC010000009.1"/>
</dbReference>
<evidence type="ECO:0000313" key="1">
    <source>
        <dbReference type="EMBL" id="UWX64732.1"/>
    </source>
</evidence>
<evidence type="ECO:0000313" key="2">
    <source>
        <dbReference type="Proteomes" id="UP001060261"/>
    </source>
</evidence>
<dbReference type="CDD" id="cd00093">
    <property type="entry name" value="HTH_XRE"/>
    <property type="match status" value="1"/>
</dbReference>
<proteinExistence type="predicted"/>
<accession>A0ABY5YK67</accession>
<dbReference type="SUPFAM" id="SSF143100">
    <property type="entry name" value="TTHA1013/TTHA0281-like"/>
    <property type="match status" value="1"/>
</dbReference>
<dbReference type="Gene3D" id="3.30.160.250">
    <property type="match status" value="1"/>
</dbReference>
<dbReference type="SUPFAM" id="SSF47413">
    <property type="entry name" value="lambda repressor-like DNA-binding domains"/>
    <property type="match status" value="1"/>
</dbReference>
<gene>
    <name evidence="1" type="ORF">N0D28_03475</name>
</gene>
<dbReference type="Proteomes" id="UP001060261">
    <property type="component" value="Chromosome"/>
</dbReference>
<protein>
    <submittedName>
        <fullName evidence="1">Type II toxin-antitoxin system HicB family antitoxin</fullName>
    </submittedName>
</protein>